<name>A0A565B903_9BRAS</name>
<comment type="caution">
    <text evidence="1">The sequence shown here is derived from an EMBL/GenBank/DDBJ whole genome shotgun (WGS) entry which is preliminary data.</text>
</comment>
<accession>A0A565B903</accession>
<evidence type="ECO:0000313" key="2">
    <source>
        <dbReference type="Proteomes" id="UP000489600"/>
    </source>
</evidence>
<reference evidence="1" key="1">
    <citation type="submission" date="2019-07" db="EMBL/GenBank/DDBJ databases">
        <authorList>
            <person name="Dittberner H."/>
        </authorList>
    </citation>
    <scope>NUCLEOTIDE SEQUENCE [LARGE SCALE GENOMIC DNA]</scope>
</reference>
<dbReference type="Proteomes" id="UP000489600">
    <property type="component" value="Unassembled WGS sequence"/>
</dbReference>
<gene>
    <name evidence="1" type="ORF">ANE_LOCUS8279</name>
</gene>
<sequence>MERSCVAGYPPPSPRVFILWRCQIDLTGEETMLATLVGDALQQKLRQWTEQAPSRKSIGFLAHRRCHHLSRRFRISSTPLHHEKKSEIWGCYWNHILLARAVTGTIFILFIDLTCF</sequence>
<proteinExistence type="predicted"/>
<dbReference type="EMBL" id="CABITT030000003">
    <property type="protein sequence ID" value="VVA97834.1"/>
    <property type="molecule type" value="Genomic_DNA"/>
</dbReference>
<protein>
    <submittedName>
        <fullName evidence="1">Uncharacterized protein</fullName>
    </submittedName>
</protein>
<organism evidence="1 2">
    <name type="scientific">Arabis nemorensis</name>
    <dbReference type="NCBI Taxonomy" id="586526"/>
    <lineage>
        <taxon>Eukaryota</taxon>
        <taxon>Viridiplantae</taxon>
        <taxon>Streptophyta</taxon>
        <taxon>Embryophyta</taxon>
        <taxon>Tracheophyta</taxon>
        <taxon>Spermatophyta</taxon>
        <taxon>Magnoliopsida</taxon>
        <taxon>eudicotyledons</taxon>
        <taxon>Gunneridae</taxon>
        <taxon>Pentapetalae</taxon>
        <taxon>rosids</taxon>
        <taxon>malvids</taxon>
        <taxon>Brassicales</taxon>
        <taxon>Brassicaceae</taxon>
        <taxon>Arabideae</taxon>
        <taxon>Arabis</taxon>
    </lineage>
</organism>
<evidence type="ECO:0000313" key="1">
    <source>
        <dbReference type="EMBL" id="VVA97834.1"/>
    </source>
</evidence>
<keyword evidence="2" id="KW-1185">Reference proteome</keyword>
<dbReference type="AlphaFoldDB" id="A0A565B903"/>